<evidence type="ECO:0000313" key="2">
    <source>
        <dbReference type="EMBL" id="KUI64392.1"/>
    </source>
</evidence>
<dbReference type="AlphaFoldDB" id="A0A194VK69"/>
<evidence type="ECO:0000256" key="1">
    <source>
        <dbReference type="SAM" id="MobiDB-lite"/>
    </source>
</evidence>
<reference evidence="2" key="1">
    <citation type="submission" date="2014-12" db="EMBL/GenBank/DDBJ databases">
        <title>Genome Sequence of Valsa Canker Pathogens Uncovers a Specific Adaption of Colonization on Woody Bark.</title>
        <authorList>
            <person name="Yin Z."/>
            <person name="Liu H."/>
            <person name="Gao X."/>
            <person name="Li Z."/>
            <person name="Song N."/>
            <person name="Ke X."/>
            <person name="Dai Q."/>
            <person name="Wu Y."/>
            <person name="Sun Y."/>
            <person name="Xu J.-R."/>
            <person name="Kang Z.K."/>
            <person name="Wang L."/>
            <person name="Huang L."/>
        </authorList>
    </citation>
    <scope>NUCLEOTIDE SEQUENCE [LARGE SCALE GENOMIC DNA]</scope>
    <source>
        <strain evidence="2">03-8</strain>
    </source>
</reference>
<dbReference type="EMBL" id="KN796135">
    <property type="protein sequence ID" value="KUI64392.1"/>
    <property type="molecule type" value="Genomic_DNA"/>
</dbReference>
<accession>A0A194VK69</accession>
<evidence type="ECO:0000313" key="3">
    <source>
        <dbReference type="Proteomes" id="UP000078559"/>
    </source>
</evidence>
<protein>
    <submittedName>
        <fullName evidence="2">Uncharacterized protein</fullName>
    </submittedName>
</protein>
<dbReference type="OrthoDB" id="4222821at2759"/>
<gene>
    <name evidence="2" type="ORF">VM1G_11194</name>
</gene>
<sequence>MSTTGSDAQGSLRQTKRDPRTTPVRLPLPSSSPVPPSMPSGGSLLAASTTSNSKQSSLCPESCFDLEPSMSGVEDHLAIQPMEETISGLSPGGYDISFDFEEISASFPNVPSPSFPGRATNTVLPLEVKTSDKDPPELVREPDDTAQNIRELSDLNLRIYEMALTAKMPVACEEMTNVTRCLLKILGRVLVVHKQRLHGKGLPSPPSLSQNIEDRLQRHSIESVVYPNDGPGSTSTSDTATILMILACYQRLFDLFKQTCILLHTHIARPTVPEISGFPYTQGTAQQQTSEGHSAMWDDGDEKDYSTAQVIMTTELTSHLLSRLDRGIQQLVAALGSEYISTPTLPSPPLHNMVTAQSSSETFGEQYLIGVSPNSVETTKNAVWTQSDTCLQGTKSVIDAMARRQQSLHAHIRMIKQSVRASDIV</sequence>
<feature type="region of interest" description="Disordered" evidence="1">
    <location>
        <begin position="1"/>
        <end position="60"/>
    </location>
</feature>
<feature type="compositionally biased region" description="Polar residues" evidence="1">
    <location>
        <begin position="1"/>
        <end position="13"/>
    </location>
</feature>
<keyword evidence="3" id="KW-1185">Reference proteome</keyword>
<dbReference type="Proteomes" id="UP000078559">
    <property type="component" value="Unassembled WGS sequence"/>
</dbReference>
<proteinExistence type="predicted"/>
<feature type="compositionally biased region" description="Polar residues" evidence="1">
    <location>
        <begin position="46"/>
        <end position="59"/>
    </location>
</feature>
<name>A0A194VK69_CYTMA</name>
<organism evidence="2 3">
    <name type="scientific">Cytospora mali</name>
    <name type="common">Apple Valsa canker fungus</name>
    <name type="synonym">Valsa mali</name>
    <dbReference type="NCBI Taxonomy" id="578113"/>
    <lineage>
        <taxon>Eukaryota</taxon>
        <taxon>Fungi</taxon>
        <taxon>Dikarya</taxon>
        <taxon>Ascomycota</taxon>
        <taxon>Pezizomycotina</taxon>
        <taxon>Sordariomycetes</taxon>
        <taxon>Sordariomycetidae</taxon>
        <taxon>Diaporthales</taxon>
        <taxon>Cytosporaceae</taxon>
        <taxon>Cytospora</taxon>
    </lineage>
</organism>